<dbReference type="eggNOG" id="KOG1043">
    <property type="taxonomic scope" value="Eukaryota"/>
</dbReference>
<evidence type="ECO:0000256" key="4">
    <source>
        <dbReference type="ARBA" id="ARBA00022989"/>
    </source>
</evidence>
<evidence type="ECO:0000256" key="2">
    <source>
        <dbReference type="ARBA" id="ARBA00022692"/>
    </source>
</evidence>
<dbReference type="GO" id="GO:0043022">
    <property type="term" value="F:ribosome binding"/>
    <property type="evidence" value="ECO:0007669"/>
    <property type="project" value="InterPro"/>
</dbReference>
<reference evidence="11" key="3">
    <citation type="journal article" date="2021" name="Int. J. Parasitol.">
        <title>Comparative analysis of gene expression between Babesia bovis blood stages and kinetes allowed by improved genome annotation.</title>
        <authorList>
            <person name="Ueti M.W."/>
            <person name="Johnson W.C."/>
            <person name="Kappmeyer L.S."/>
            <person name="Herndon D.R."/>
            <person name="Mousel M.R."/>
            <person name="Reif K.E."/>
            <person name="Taus N.S."/>
            <person name="Ifeonu O.O."/>
            <person name="Silva J.C."/>
            <person name="Suarez C.E."/>
            <person name="Brayton K.A."/>
        </authorList>
    </citation>
    <scope>NUCLEOTIDE SEQUENCE [LARGE SCALE GENOMIC DNA]</scope>
</reference>
<dbReference type="VEuPathDB" id="PiroplasmaDB:BBOV_II004350"/>
<evidence type="ECO:0000259" key="9">
    <source>
        <dbReference type="PROSITE" id="PS51758"/>
    </source>
</evidence>
<evidence type="ECO:0000256" key="7">
    <source>
        <dbReference type="PROSITE-ProRule" id="PRU01094"/>
    </source>
</evidence>
<keyword evidence="6" id="KW-0472">Membrane</keyword>
<keyword evidence="4" id="KW-1133">Transmembrane helix</keyword>
<dbReference type="Pfam" id="PF07766">
    <property type="entry name" value="LETM1_RBD"/>
    <property type="match status" value="1"/>
</dbReference>
<dbReference type="STRING" id="5865.A7ATX9"/>
<keyword evidence="2" id="KW-0812">Transmembrane</keyword>
<name>A7ATX9_BABBO</name>
<dbReference type="GO" id="GO:0005743">
    <property type="term" value="C:mitochondrial inner membrane"/>
    <property type="evidence" value="ECO:0007669"/>
    <property type="project" value="UniProtKB-SubCell"/>
</dbReference>
<dbReference type="OMA" id="HTIHWCK"/>
<gene>
    <name evidence="10" type="ORF">BBOV_II004350</name>
</gene>
<reference evidence="10 11" key="1">
    <citation type="journal article" date="2007" name="PLoS Pathog.">
        <title>Genome sequence of Babesia bovis and comparative analysis of apicomplexan hemoprotozoa.</title>
        <authorList>
            <person name="Brayton K.A."/>
            <person name="Lau A.O.T."/>
            <person name="Herndon D.R."/>
            <person name="Hannick L."/>
            <person name="Kappmeyer L.S."/>
            <person name="Berens S.J."/>
            <person name="Bidwell S.L."/>
            <person name="Brown W.C."/>
            <person name="Crabtree J."/>
            <person name="Fadrosh D."/>
            <person name="Feldblum T."/>
            <person name="Forberger H.A."/>
            <person name="Haas B.J."/>
            <person name="Howell J.M."/>
            <person name="Khouri H."/>
            <person name="Koo H."/>
            <person name="Mann D.J."/>
            <person name="Norimine J."/>
            <person name="Paulsen I.T."/>
            <person name="Radune D."/>
            <person name="Ren Q."/>
            <person name="Smith R.K. Jr."/>
            <person name="Suarez C.E."/>
            <person name="White O."/>
            <person name="Wortman J.R."/>
            <person name="Knowles D.P. Jr."/>
            <person name="McElwain T.F."/>
            <person name="Nene V.M."/>
        </authorList>
    </citation>
    <scope>NUCLEOTIDE SEQUENCE [LARGE SCALE GENOMIC DNA]</scope>
    <source>
        <strain evidence="10">T2Bo</strain>
    </source>
</reference>
<dbReference type="EMBL" id="AAXT01000003">
    <property type="protein sequence ID" value="EDO06390.1"/>
    <property type="molecule type" value="Genomic_DNA"/>
</dbReference>
<keyword evidence="5 7" id="KW-0496">Mitochondrion</keyword>
<evidence type="ECO:0000256" key="3">
    <source>
        <dbReference type="ARBA" id="ARBA00022792"/>
    </source>
</evidence>
<dbReference type="PANTHER" id="PTHR14009:SF1">
    <property type="entry name" value="MITOCHONDRIAL PROTON_CALCIUM EXCHANGER PROTEIN"/>
    <property type="match status" value="1"/>
</dbReference>
<comment type="caution">
    <text evidence="10">The sequence shown here is derived from an EMBL/GenBank/DDBJ whole genome shotgun (WGS) entry which is preliminary data.</text>
</comment>
<reference evidence="11" key="2">
    <citation type="journal article" date="2020" name="Data Brief">
        <title>Transcriptome dataset of Babesia bovis life stages within vertebrate and invertebrate hosts.</title>
        <authorList>
            <person name="Ueti M.W."/>
            <person name="Johnson W.C."/>
            <person name="Kappmeyer L.S."/>
            <person name="Herndon D.R."/>
            <person name="Mousel M.R."/>
            <person name="Reif K.E."/>
            <person name="Taus N.S."/>
            <person name="Ifeonu O.O."/>
            <person name="Silva J.C."/>
            <person name="Suarez C.E."/>
            <person name="Brayton K.A."/>
        </authorList>
    </citation>
    <scope>NUCLEOTIDE SEQUENCE [LARGE SCALE GENOMIC DNA]</scope>
</reference>
<dbReference type="InParanoid" id="A7ATX9"/>
<evidence type="ECO:0000313" key="10">
    <source>
        <dbReference type="EMBL" id="EDO06390.1"/>
    </source>
</evidence>
<dbReference type="GO" id="GO:0030003">
    <property type="term" value="P:intracellular monoatomic cation homeostasis"/>
    <property type="evidence" value="ECO:0007669"/>
    <property type="project" value="TreeGrafter"/>
</dbReference>
<proteinExistence type="predicted"/>
<dbReference type="Proteomes" id="UP000002173">
    <property type="component" value="Unassembled WGS sequence"/>
</dbReference>
<dbReference type="InterPro" id="IPR044202">
    <property type="entry name" value="LETM1/MDM38-like"/>
</dbReference>
<dbReference type="RefSeq" id="XP_001609958.1">
    <property type="nucleotide sequence ID" value="XM_001609908.1"/>
</dbReference>
<evidence type="ECO:0000256" key="5">
    <source>
        <dbReference type="ARBA" id="ARBA00023128"/>
    </source>
</evidence>
<accession>A7ATX9</accession>
<dbReference type="KEGG" id="bbo:BBOV_II004350"/>
<evidence type="ECO:0000313" key="11">
    <source>
        <dbReference type="Proteomes" id="UP000002173"/>
    </source>
</evidence>
<protein>
    <submittedName>
        <fullName evidence="10">LETM1-like protein, putative</fullName>
    </submittedName>
</protein>
<feature type="region of interest" description="Disordered" evidence="8">
    <location>
        <begin position="794"/>
        <end position="815"/>
    </location>
</feature>
<evidence type="ECO:0000256" key="6">
    <source>
        <dbReference type="ARBA" id="ARBA00023136"/>
    </source>
</evidence>
<keyword evidence="11" id="KW-1185">Reference proteome</keyword>
<dbReference type="GeneID" id="5478187"/>
<sequence length="815" mass="92848">MWKSIVSVDNAAITLRGRGYIGSKRVGRPAFAKTDSTIIHKDVCGISIVGANEIQNEKQYLDDHCAKDVRVDADTVGTLSGIESDNNPYKDGCRSVFGANMYFNMPWNTCLRTSAHYPFSMLTWIPSSVCGFTRMNSTNVTGMSTSNNRLGVMFIQNNSNIRHWIANPHRSFMHGTEPIHQRNRSSIGFNFNGRCFGSLKDGNPGRYGYGKDTGVAHVKKGWTKTKSIVNISFRLIRWAVVMPFRFGKWTLNVVSWLFKAIGHIVSVCGRAVVVARVGGVSGIVKSIVDGIKHTIHWCKTGFRLYFANVKVSYYILLKRLKGHPMKYNERKLLMNTLNDALKLVPFSFFLIVPFAELLLPVAIRLFPQMLPSTFRTDNSKSDDYLQKKLLAKKELAQFFQELVQERTNQLLQDELDSSLKTKMEALKDFQERILNKNDKDVNPFLSSNELLVFAKIFKKEFKLDQMNLETLKVMCKLLGITPFSMRSHVVLQLRHHLLKIQREDRLIMWEGVDSLTTEELQEACRDRAMKFYNISKDQLKQQLQQWLDLSSMPEISPILLLWSRCITMTHEPMAIEADDETAAQDGTFVQPGVDDKDAASAAYECTKVGEKFAEEVTTAQKACSTGMMKAMTDAAEVDAQKLVYNEERLAELSQKAKELKDIIKGNVKPPSEEEITVDSELDDIRSIEMMEKEDAEDLVLNFEHDDHVIRHTKEISQMAPLSKKEILMRHEELLSALHLQSQISDLQHSQLTEMFTFLLKLSEDPKSMAEEEFAQSVDELVASTRSEMEKIEELTSQFDRHKLSDEETPHTSKES</sequence>
<dbReference type="PROSITE" id="PS51758">
    <property type="entry name" value="LETM1_RBD"/>
    <property type="match status" value="1"/>
</dbReference>
<feature type="domain" description="Letm1 RBD" evidence="9">
    <location>
        <begin position="383"/>
        <end position="608"/>
    </location>
</feature>
<dbReference type="PANTHER" id="PTHR14009">
    <property type="entry name" value="LEUCINE ZIPPER-EF-HAND CONTAINING TRANSMEMBRANE PROTEIN"/>
    <property type="match status" value="1"/>
</dbReference>
<dbReference type="AlphaFoldDB" id="A7ATX9"/>
<keyword evidence="3" id="KW-0999">Mitochondrion inner membrane</keyword>
<dbReference type="InterPro" id="IPR033122">
    <property type="entry name" value="LETM1-like_RBD"/>
</dbReference>
<evidence type="ECO:0000256" key="1">
    <source>
        <dbReference type="ARBA" id="ARBA00004434"/>
    </source>
</evidence>
<evidence type="ECO:0000256" key="8">
    <source>
        <dbReference type="SAM" id="MobiDB-lite"/>
    </source>
</evidence>
<comment type="subcellular location">
    <subcellularLocation>
        <location evidence="1">Mitochondrion inner membrane</location>
        <topology evidence="1">Single-pass membrane protein</topology>
    </subcellularLocation>
</comment>
<organism evidence="10 11">
    <name type="scientific">Babesia bovis</name>
    <dbReference type="NCBI Taxonomy" id="5865"/>
    <lineage>
        <taxon>Eukaryota</taxon>
        <taxon>Sar</taxon>
        <taxon>Alveolata</taxon>
        <taxon>Apicomplexa</taxon>
        <taxon>Aconoidasida</taxon>
        <taxon>Piroplasmida</taxon>
        <taxon>Babesiidae</taxon>
        <taxon>Babesia</taxon>
    </lineage>
</organism>